<dbReference type="EMBL" id="SNYO01000003">
    <property type="protein sequence ID" value="TDQ61146.1"/>
    <property type="molecule type" value="Genomic_DNA"/>
</dbReference>
<gene>
    <name evidence="2" type="ORF">EV188_103653</name>
</gene>
<dbReference type="PROSITE" id="PS51186">
    <property type="entry name" value="GNAT"/>
    <property type="match status" value="1"/>
</dbReference>
<evidence type="ECO:0000313" key="2">
    <source>
        <dbReference type="EMBL" id="TDQ61146.1"/>
    </source>
</evidence>
<dbReference type="CDD" id="cd04301">
    <property type="entry name" value="NAT_SF"/>
    <property type="match status" value="1"/>
</dbReference>
<sequence length="197" mass="21297">MGEDDVPGAAAAAARAFDDDAMFMFVFPDPSARPAKLDRFFRGAVRYGRLAGKAVTTPERAGVAIWLPPGSVDMSVVGMARAGMLAFPVTLGPGAFRRFVAYTGWLDGQRKALVPDPHWFLLALGVDPVWQRRGVGTTLLAETLADADRRGLPAYLETTDEGNIAYYARSGFAVVRDAVPDNAGPRTWLMLREPVGR</sequence>
<evidence type="ECO:0000259" key="1">
    <source>
        <dbReference type="PROSITE" id="PS51186"/>
    </source>
</evidence>
<keyword evidence="2" id="KW-0808">Transferase</keyword>
<keyword evidence="3" id="KW-1185">Reference proteome</keyword>
<dbReference type="AlphaFoldDB" id="A0A4R6VIG5"/>
<dbReference type="GO" id="GO:0016747">
    <property type="term" value="F:acyltransferase activity, transferring groups other than amino-acyl groups"/>
    <property type="evidence" value="ECO:0007669"/>
    <property type="project" value="InterPro"/>
</dbReference>
<organism evidence="2 3">
    <name type="scientific">Actinomycetospora succinea</name>
    <dbReference type="NCBI Taxonomy" id="663603"/>
    <lineage>
        <taxon>Bacteria</taxon>
        <taxon>Bacillati</taxon>
        <taxon>Actinomycetota</taxon>
        <taxon>Actinomycetes</taxon>
        <taxon>Pseudonocardiales</taxon>
        <taxon>Pseudonocardiaceae</taxon>
        <taxon>Actinomycetospora</taxon>
    </lineage>
</organism>
<accession>A0A4R6VIG5</accession>
<name>A0A4R6VIG5_9PSEU</name>
<dbReference type="InterPro" id="IPR016181">
    <property type="entry name" value="Acyl_CoA_acyltransferase"/>
</dbReference>
<dbReference type="InterPro" id="IPR000182">
    <property type="entry name" value="GNAT_dom"/>
</dbReference>
<protein>
    <submittedName>
        <fullName evidence="2">Acetyltransferase (GNAT) family protein</fullName>
    </submittedName>
</protein>
<dbReference type="PANTHER" id="PTHR42791">
    <property type="entry name" value="GNAT FAMILY ACETYLTRANSFERASE"/>
    <property type="match status" value="1"/>
</dbReference>
<reference evidence="2 3" key="1">
    <citation type="submission" date="2019-03" db="EMBL/GenBank/DDBJ databases">
        <title>Genomic Encyclopedia of Type Strains, Phase IV (KMG-IV): sequencing the most valuable type-strain genomes for metagenomic binning, comparative biology and taxonomic classification.</title>
        <authorList>
            <person name="Goeker M."/>
        </authorList>
    </citation>
    <scope>NUCLEOTIDE SEQUENCE [LARGE SCALE GENOMIC DNA]</scope>
    <source>
        <strain evidence="2 3">DSM 45775</strain>
    </source>
</reference>
<proteinExistence type="predicted"/>
<dbReference type="PANTHER" id="PTHR42791:SF1">
    <property type="entry name" value="N-ACETYLTRANSFERASE DOMAIN-CONTAINING PROTEIN"/>
    <property type="match status" value="1"/>
</dbReference>
<dbReference type="Pfam" id="PF00583">
    <property type="entry name" value="Acetyltransf_1"/>
    <property type="match status" value="1"/>
</dbReference>
<dbReference type="InterPro" id="IPR052523">
    <property type="entry name" value="Trichothecene_AcTrans"/>
</dbReference>
<dbReference type="Gene3D" id="3.40.630.30">
    <property type="match status" value="1"/>
</dbReference>
<comment type="caution">
    <text evidence="2">The sequence shown here is derived from an EMBL/GenBank/DDBJ whole genome shotgun (WGS) entry which is preliminary data.</text>
</comment>
<dbReference type="Proteomes" id="UP000295705">
    <property type="component" value="Unassembled WGS sequence"/>
</dbReference>
<dbReference type="SUPFAM" id="SSF55729">
    <property type="entry name" value="Acyl-CoA N-acyltransferases (Nat)"/>
    <property type="match status" value="1"/>
</dbReference>
<evidence type="ECO:0000313" key="3">
    <source>
        <dbReference type="Proteomes" id="UP000295705"/>
    </source>
</evidence>
<feature type="domain" description="N-acetyltransferase" evidence="1">
    <location>
        <begin position="112"/>
        <end position="195"/>
    </location>
</feature>